<sequence length="1165" mass="129503">MKENISYCCVIDEADPVANANTFEWVIQGDVSALDYLSKKSPTQLRTRDENGAGLIHYAAASGHLDIIRLLVSKTGPEELDVQDAEGQTPLHFAVEKNQDSSCSLLLELGANPNIVNAAMMAPIHLAVSKEHNHLVQVLLSCSQTDANLEGDLGNTPVMFACCHNNCEALDSLLKHGAKLCHQNKLGHYAIHTVAFSGAKEAMEVLLRKGEEFGIPTLRHINYLDKSKSSPLHLAVRGGNTEVIKLCIAKGAKVDQQQCDKSTALHFACTQGAMEAVKAMLLPYKRRIDEIINIRDAANQTPLHRATLFDHVKLAEYLVSKNKDMWELMSDEDFEGCTPLHYACKLGIHNSVKNMLGCEISLGRKSKEKKSALHFAAEYGRINTCLRILETIRDSRLLNEGDENGRTPLHLASRGGHIKVVDLLLRRGALFQSDYKGWSCLHHAAVEGYTQTMTILLAAKITLLDNTDEDGNTALHLAAREGHVAAVKLLLNQGAEILLNNNHASFFHEAVRNGEKGVANAAIENKRRAYGSKAHLLNLAVYLLGLLPLTYLVIKLKSTQFRTTNGTAFTMEPQSFLISVSMLMVLIMNIYGICKEVIQLAQQRMNYFLDCSNLLDWVTAIFSLSFVTPMFFGVEGNLHWQAGALAILFAWINFLLYFQRFERFGIYVVMFGEIIKTLLSVLVLFIFLLLAFGLSFHALMLHRDEFNTVGLSVAQTFVMTVGELNYETSFLEAQDQGLLAFPLMTYYVFVMFILLMPILLMNLMIGLAVGDIAEVQRNAALKRIAMQINLHTTLEEKLPYWFMKRVDKPSVTFYPNRKCAKFQGMMEQIFGTGSPEGEVRVRLNTQVTKSCPLETEIMKQKYRLKQISSALEKQGMLLKLIIQKMEITTEADENDGPDDFRSITTTKLHKSRWVPLMQALRWVVQGDVSALDYLSRKSPTHLSIRDENGAGPIHYAAASGHLDVIRLVVSISGPEELDVQDAEGQTPLHFAVEKNQDSSCSLLLELGANPNIVNAAMMAPIHLAVSKEHNHLVQFKNGAKLCHQNKLGHYAIHTVAFSGAKEAMEVLLQKGEELGISTLTHINYLDKSKSSPLHLAVRGGNTDVIKLCIAKGAKVDQQQCDKSTALHFACTQGAMEAVQAMLLPYERSIDEIINFRDAANQTPLH</sequence>
<organism evidence="16 17">
    <name type="scientific">Clarias magur</name>
    <name type="common">Asian catfish</name>
    <name type="synonym">Macropteronotus magur</name>
    <dbReference type="NCBI Taxonomy" id="1594786"/>
    <lineage>
        <taxon>Eukaryota</taxon>
        <taxon>Metazoa</taxon>
        <taxon>Chordata</taxon>
        <taxon>Craniata</taxon>
        <taxon>Vertebrata</taxon>
        <taxon>Euteleostomi</taxon>
        <taxon>Actinopterygii</taxon>
        <taxon>Neopterygii</taxon>
        <taxon>Teleostei</taxon>
        <taxon>Ostariophysi</taxon>
        <taxon>Siluriformes</taxon>
        <taxon>Clariidae</taxon>
        <taxon>Clarias</taxon>
    </lineage>
</organism>
<feature type="repeat" description="ANK" evidence="13">
    <location>
        <begin position="1088"/>
        <end position="1120"/>
    </location>
</feature>
<keyword evidence="2" id="KW-0813">Transport</keyword>
<keyword evidence="17" id="KW-1185">Reference proteome</keyword>
<dbReference type="Gene3D" id="1.10.287.70">
    <property type="match status" value="1"/>
</dbReference>
<evidence type="ECO:0000256" key="14">
    <source>
        <dbReference type="SAM" id="Phobius"/>
    </source>
</evidence>
<dbReference type="PANTHER" id="PTHR47143:SF1">
    <property type="entry name" value="ION_TRANS DOMAIN-CONTAINING PROTEIN"/>
    <property type="match status" value="1"/>
</dbReference>
<dbReference type="InterPro" id="IPR052076">
    <property type="entry name" value="TRP_cation_channel"/>
</dbReference>
<dbReference type="GO" id="GO:0005216">
    <property type="term" value="F:monoatomic ion channel activity"/>
    <property type="evidence" value="ECO:0007669"/>
    <property type="project" value="InterPro"/>
</dbReference>
<keyword evidence="6 14" id="KW-1133">Transmembrane helix</keyword>
<feature type="repeat" description="ANK" evidence="13">
    <location>
        <begin position="227"/>
        <end position="259"/>
    </location>
</feature>
<evidence type="ECO:0000256" key="9">
    <source>
        <dbReference type="ARBA" id="ARBA00023136"/>
    </source>
</evidence>
<feature type="domain" description="Ion transport" evidence="15">
    <location>
        <begin position="576"/>
        <end position="778"/>
    </location>
</feature>
<dbReference type="InterPro" id="IPR005821">
    <property type="entry name" value="Ion_trans_dom"/>
</dbReference>
<accession>A0A8J4TN61</accession>
<dbReference type="Pfam" id="PF12796">
    <property type="entry name" value="Ank_2"/>
    <property type="match status" value="7"/>
</dbReference>
<dbReference type="SMART" id="SM00248">
    <property type="entry name" value="ANK"/>
    <property type="match status" value="19"/>
</dbReference>
<dbReference type="PRINTS" id="PR01415">
    <property type="entry name" value="ANKYRIN"/>
</dbReference>
<dbReference type="GO" id="GO:1902495">
    <property type="term" value="C:transmembrane transporter complex"/>
    <property type="evidence" value="ECO:0007669"/>
    <property type="project" value="TreeGrafter"/>
</dbReference>
<evidence type="ECO:0000313" key="16">
    <source>
        <dbReference type="EMBL" id="KAF5901196.1"/>
    </source>
</evidence>
<dbReference type="InterPro" id="IPR036770">
    <property type="entry name" value="Ankyrin_rpt-contain_sf"/>
</dbReference>
<evidence type="ECO:0000256" key="12">
    <source>
        <dbReference type="ARBA" id="ARBA00036634"/>
    </source>
</evidence>
<dbReference type="PROSITE" id="PS50297">
    <property type="entry name" value="ANK_REP_REGION"/>
    <property type="match status" value="8"/>
</dbReference>
<evidence type="ECO:0000256" key="10">
    <source>
        <dbReference type="ARBA" id="ARBA00023180"/>
    </source>
</evidence>
<feature type="non-terminal residue" evidence="16">
    <location>
        <position position="1165"/>
    </location>
</feature>
<evidence type="ECO:0000256" key="2">
    <source>
        <dbReference type="ARBA" id="ARBA00022448"/>
    </source>
</evidence>
<keyword evidence="7 13" id="KW-0040">ANK repeat</keyword>
<evidence type="ECO:0000256" key="5">
    <source>
        <dbReference type="ARBA" id="ARBA00022737"/>
    </source>
</evidence>
<feature type="transmembrane region" description="Helical" evidence="14">
    <location>
        <begin position="614"/>
        <end position="632"/>
    </location>
</feature>
<evidence type="ECO:0000256" key="1">
    <source>
        <dbReference type="ARBA" id="ARBA00004141"/>
    </source>
</evidence>
<feature type="transmembrane region" description="Helical" evidence="14">
    <location>
        <begin position="574"/>
        <end position="594"/>
    </location>
</feature>
<evidence type="ECO:0000259" key="15">
    <source>
        <dbReference type="Pfam" id="PF00520"/>
    </source>
</evidence>
<feature type="repeat" description="ANK" evidence="13">
    <location>
        <begin position="51"/>
        <end position="74"/>
    </location>
</feature>
<protein>
    <submittedName>
        <fullName evidence="16">Transient receptor potential cation channel subfamily A member 1-like</fullName>
    </submittedName>
</protein>
<feature type="repeat" description="ANK" evidence="13">
    <location>
        <begin position="983"/>
        <end position="1015"/>
    </location>
</feature>
<feature type="repeat" description="ANK" evidence="13">
    <location>
        <begin position="153"/>
        <end position="185"/>
    </location>
</feature>
<feature type="repeat" description="ANK" evidence="13">
    <location>
        <begin position="948"/>
        <end position="970"/>
    </location>
</feature>
<evidence type="ECO:0000256" key="11">
    <source>
        <dbReference type="ARBA" id="ARBA00023303"/>
    </source>
</evidence>
<comment type="caution">
    <text evidence="16">The sequence shown here is derived from an EMBL/GenBank/DDBJ whole genome shotgun (WGS) entry which is preliminary data.</text>
</comment>
<proteinExistence type="predicted"/>
<keyword evidence="5" id="KW-0677">Repeat</keyword>
<dbReference type="SUPFAM" id="SSF48403">
    <property type="entry name" value="Ankyrin repeat"/>
    <property type="match status" value="3"/>
</dbReference>
<keyword evidence="8" id="KW-0406">Ion transport</keyword>
<feature type="transmembrane region" description="Helical" evidence="14">
    <location>
        <begin position="746"/>
        <end position="773"/>
    </location>
</feature>
<dbReference type="OrthoDB" id="1661883at2759"/>
<comment type="catalytic activity">
    <reaction evidence="12">
        <text>Ca(2+)(in) = Ca(2+)(out)</text>
        <dbReference type="Rhea" id="RHEA:29671"/>
        <dbReference type="ChEBI" id="CHEBI:29108"/>
    </reaction>
</comment>
<keyword evidence="9 14" id="KW-0472">Membrane</keyword>
<dbReference type="PANTHER" id="PTHR47143">
    <property type="entry name" value="TRANSIENT RECEPTOR POTENTIAL CATION CHANNEL PROTEIN PAINLESS"/>
    <property type="match status" value="1"/>
</dbReference>
<evidence type="ECO:0000313" key="17">
    <source>
        <dbReference type="Proteomes" id="UP000727407"/>
    </source>
</evidence>
<evidence type="ECO:0000256" key="3">
    <source>
        <dbReference type="ARBA" id="ARBA00022606"/>
    </source>
</evidence>
<evidence type="ECO:0000256" key="7">
    <source>
        <dbReference type="ARBA" id="ARBA00023043"/>
    </source>
</evidence>
<dbReference type="Proteomes" id="UP000727407">
    <property type="component" value="Unassembled WGS sequence"/>
</dbReference>
<dbReference type="Gene3D" id="1.25.40.20">
    <property type="entry name" value="Ankyrin repeat-containing domain"/>
    <property type="match status" value="5"/>
</dbReference>
<gene>
    <name evidence="16" type="primary">trpa-1</name>
    <name evidence="16" type="ORF">DAT39_009103</name>
</gene>
<name>A0A8J4TN61_CLAMG</name>
<keyword evidence="4 14" id="KW-0812">Transmembrane</keyword>
<feature type="transmembrane region" description="Helical" evidence="14">
    <location>
        <begin position="678"/>
        <end position="700"/>
    </location>
</feature>
<comment type="subcellular location">
    <subcellularLocation>
        <location evidence="1">Membrane</location>
        <topology evidence="1">Multi-pass membrane protein</topology>
    </subcellularLocation>
</comment>
<dbReference type="InterPro" id="IPR002110">
    <property type="entry name" value="Ankyrin_rpt"/>
</dbReference>
<feature type="transmembrane region" description="Helical" evidence="14">
    <location>
        <begin position="536"/>
        <end position="554"/>
    </location>
</feature>
<keyword evidence="3" id="KW-0716">Sensory transduction</keyword>
<keyword evidence="16" id="KW-0675">Receptor</keyword>
<reference evidence="16" key="1">
    <citation type="submission" date="2020-07" db="EMBL/GenBank/DDBJ databases">
        <title>Clarias magur genome sequencing, assembly and annotation.</title>
        <authorList>
            <person name="Kushwaha B."/>
            <person name="Kumar R."/>
            <person name="Das P."/>
            <person name="Joshi C.G."/>
            <person name="Kumar D."/>
            <person name="Nagpure N.S."/>
            <person name="Pandey M."/>
            <person name="Agarwal S."/>
            <person name="Srivastava S."/>
            <person name="Singh M."/>
            <person name="Sahoo L."/>
            <person name="Jayasankar P."/>
            <person name="Meher P.K."/>
            <person name="Koringa P.G."/>
            <person name="Iquebal M.A."/>
            <person name="Das S.P."/>
            <person name="Bit A."/>
            <person name="Patnaik S."/>
            <person name="Patel N."/>
            <person name="Shah T.M."/>
            <person name="Hinsu A."/>
            <person name="Jena J.K."/>
        </authorList>
    </citation>
    <scope>NUCLEOTIDE SEQUENCE</scope>
    <source>
        <strain evidence="16">CIFAMagur01</strain>
        <tissue evidence="16">Testis</tissue>
    </source>
</reference>
<feature type="transmembrane region" description="Helical" evidence="14">
    <location>
        <begin position="638"/>
        <end position="658"/>
    </location>
</feature>
<dbReference type="PROSITE" id="PS50088">
    <property type="entry name" value="ANK_REPEAT"/>
    <property type="match status" value="9"/>
</dbReference>
<dbReference type="AlphaFoldDB" id="A0A8J4TN61"/>
<dbReference type="EMBL" id="QNUK01000117">
    <property type="protein sequence ID" value="KAF5901196.1"/>
    <property type="molecule type" value="Genomic_DNA"/>
</dbReference>
<evidence type="ECO:0000256" key="6">
    <source>
        <dbReference type="ARBA" id="ARBA00022989"/>
    </source>
</evidence>
<feature type="repeat" description="ANK" evidence="13">
    <location>
        <begin position="86"/>
        <end position="118"/>
    </location>
</feature>
<evidence type="ECO:0000256" key="13">
    <source>
        <dbReference type="PROSITE-ProRule" id="PRU00023"/>
    </source>
</evidence>
<feature type="repeat" description="ANK" evidence="13">
    <location>
        <begin position="404"/>
        <end position="429"/>
    </location>
</feature>
<evidence type="ECO:0000256" key="4">
    <source>
        <dbReference type="ARBA" id="ARBA00022692"/>
    </source>
</evidence>
<evidence type="ECO:0000256" key="8">
    <source>
        <dbReference type="ARBA" id="ARBA00023065"/>
    </source>
</evidence>
<feature type="repeat" description="ANK" evidence="13">
    <location>
        <begin position="470"/>
        <end position="502"/>
    </location>
</feature>
<keyword evidence="10" id="KW-0325">Glycoprotein</keyword>
<keyword evidence="11" id="KW-0407">Ion channel</keyword>
<dbReference type="Pfam" id="PF00520">
    <property type="entry name" value="Ion_trans"/>
    <property type="match status" value="1"/>
</dbReference>